<evidence type="ECO:0000313" key="2">
    <source>
        <dbReference type="Proteomes" id="UP000054566"/>
    </source>
</evidence>
<reference evidence="2" key="2">
    <citation type="submission" date="2015-07" db="EMBL/GenBank/DDBJ databases">
        <title>The genome sequence of Plasmodium falciparum RAJ116.</title>
        <authorList>
            <consortium name="The Broad Institute Genome Sequencing Platform"/>
            <person name="Volkman S.K."/>
            <person name="Neafsey D.E."/>
            <person name="Dash A.P."/>
            <person name="Chitnis C.E."/>
            <person name="Hartl D.L."/>
            <person name="Young S.K."/>
            <person name="Kodira C.D."/>
            <person name="Zeng Q."/>
            <person name="Koehrsen M."/>
            <person name="Godfrey P."/>
            <person name="Alvarado L."/>
            <person name="Berlin A."/>
            <person name="Borenstein D."/>
            <person name="Chen Z."/>
            <person name="Engels R."/>
            <person name="Freedman E."/>
            <person name="Gellesch M."/>
            <person name="Goldberg J."/>
            <person name="Griggs A."/>
            <person name="Gujja S."/>
            <person name="Heiman D."/>
            <person name="Hepburn T."/>
            <person name="Howarth C."/>
            <person name="Jen D."/>
            <person name="Larson L."/>
            <person name="Lewis B."/>
            <person name="Mehta T."/>
            <person name="Park D."/>
            <person name="Pearson M."/>
            <person name="Roberts A."/>
            <person name="Saif S."/>
            <person name="Shea T."/>
            <person name="Shenoy N."/>
            <person name="Sisk P."/>
            <person name="Stolte C."/>
            <person name="Sykes S."/>
            <person name="Walk T."/>
            <person name="White J."/>
            <person name="Yandava C."/>
            <person name="Wirth D.F."/>
            <person name="Nusbaum C."/>
            <person name="Birren B."/>
        </authorList>
    </citation>
    <scope>NUCLEOTIDE SEQUENCE [LARGE SCALE GENOMIC DNA]</scope>
    <source>
        <strain evidence="2">RAJ116</strain>
    </source>
</reference>
<gene>
    <name evidence="1" type="ORF">PFLG_02564</name>
</gene>
<dbReference type="Proteomes" id="UP000054566">
    <property type="component" value="Unassembled WGS sequence"/>
</dbReference>
<dbReference type="AlphaFoldDB" id="A0A0L0CZM8"/>
<feature type="non-terminal residue" evidence="1">
    <location>
        <position position="74"/>
    </location>
</feature>
<dbReference type="OrthoDB" id="371569at2759"/>
<sequence>MACINEGNSITPRVKFKTIRKINDQKYMSEQAYLVPENDGTAVYISYELNKTLERIFQRYSTNGNMNVNEFVKM</sequence>
<accession>A0A0L0CZM8</accession>
<protein>
    <submittedName>
        <fullName evidence="1">Uncharacterized protein</fullName>
    </submittedName>
</protein>
<proteinExistence type="predicted"/>
<dbReference type="EMBL" id="GG664617">
    <property type="protein sequence ID" value="KNC37646.1"/>
    <property type="molecule type" value="Genomic_DNA"/>
</dbReference>
<reference evidence="2" key="1">
    <citation type="submission" date="2015-07" db="EMBL/GenBank/DDBJ databases">
        <title>Annotation of Plasmodium falciparum RAJ116.</title>
        <authorList>
            <consortium name="The Broad Institute Genome Sequencing Platform"/>
            <person name="Volkman S.K."/>
            <person name="Neafsey D.E."/>
            <person name="Dash A.P."/>
            <person name="Chitnis C.E."/>
            <person name="Hartl D.L."/>
            <person name="Young S.K."/>
            <person name="Zeng Q."/>
            <person name="Koehrsen M."/>
            <person name="Alvarado L."/>
            <person name="Berlin A."/>
            <person name="Borenstein D."/>
            <person name="Chapman S.B."/>
            <person name="Chen Z."/>
            <person name="Engels R."/>
            <person name="Freedman E."/>
            <person name="Gellesch M."/>
            <person name="Goldberg J."/>
            <person name="Griggs A."/>
            <person name="Gujja S."/>
            <person name="Heilman E.R."/>
            <person name="Heiman D.I."/>
            <person name="Howarth C."/>
            <person name="Jen D."/>
            <person name="Larson L."/>
            <person name="Mehta T."/>
            <person name="Neiman D."/>
            <person name="Park D."/>
            <person name="Pearson M."/>
            <person name="Roberts A."/>
            <person name="Saif S."/>
            <person name="Shea T."/>
            <person name="Shenoy N."/>
            <person name="Sisk P."/>
            <person name="Stolte C."/>
            <person name="Sykes S."/>
            <person name="Walk T."/>
            <person name="White J."/>
            <person name="Yandava C."/>
            <person name="Haas B."/>
            <person name="Henn M.R."/>
            <person name="Nusbaum C."/>
            <person name="Birren B."/>
        </authorList>
    </citation>
    <scope>NUCLEOTIDE SEQUENCE [LARGE SCALE GENOMIC DNA]</scope>
    <source>
        <strain evidence="2">RAJ116</strain>
    </source>
</reference>
<name>A0A0L0CZM8_PLAFA</name>
<organism evidence="1 2">
    <name type="scientific">Plasmodium falciparum RAJ116</name>
    <dbReference type="NCBI Taxonomy" id="580058"/>
    <lineage>
        <taxon>Eukaryota</taxon>
        <taxon>Sar</taxon>
        <taxon>Alveolata</taxon>
        <taxon>Apicomplexa</taxon>
        <taxon>Aconoidasida</taxon>
        <taxon>Haemosporida</taxon>
        <taxon>Plasmodiidae</taxon>
        <taxon>Plasmodium</taxon>
        <taxon>Plasmodium (Laverania)</taxon>
    </lineage>
</organism>
<evidence type="ECO:0000313" key="1">
    <source>
        <dbReference type="EMBL" id="KNC37646.1"/>
    </source>
</evidence>